<comment type="caution">
    <text evidence="2">The sequence shown here is derived from an EMBL/GenBank/DDBJ whole genome shotgun (WGS) entry which is preliminary data.</text>
</comment>
<protein>
    <submittedName>
        <fullName evidence="2">SDR family NAD(P)-dependent oxidoreductase</fullName>
        <ecNumber evidence="2">1.1.1.-</ecNumber>
    </submittedName>
</protein>
<dbReference type="PRINTS" id="PR00081">
    <property type="entry name" value="GDHRDH"/>
</dbReference>
<dbReference type="Proteomes" id="UP001589836">
    <property type="component" value="Unassembled WGS sequence"/>
</dbReference>
<reference evidence="2 3" key="1">
    <citation type="submission" date="2024-09" db="EMBL/GenBank/DDBJ databases">
        <authorList>
            <person name="Sun Q."/>
            <person name="Mori K."/>
        </authorList>
    </citation>
    <scope>NUCLEOTIDE SEQUENCE [LARGE SCALE GENOMIC DNA]</scope>
    <source>
        <strain evidence="2 3">NCAIM B.02529</strain>
    </source>
</reference>
<name>A0ABV6LIH5_9BACI</name>
<dbReference type="InterPro" id="IPR036291">
    <property type="entry name" value="NAD(P)-bd_dom_sf"/>
</dbReference>
<dbReference type="Gene3D" id="3.40.50.720">
    <property type="entry name" value="NAD(P)-binding Rossmann-like Domain"/>
    <property type="match status" value="1"/>
</dbReference>
<evidence type="ECO:0000313" key="3">
    <source>
        <dbReference type="Proteomes" id="UP001589836"/>
    </source>
</evidence>
<dbReference type="EMBL" id="JBHLTP010000002">
    <property type="protein sequence ID" value="MFC0522186.1"/>
    <property type="molecule type" value="Genomic_DNA"/>
</dbReference>
<dbReference type="PRINTS" id="PR00080">
    <property type="entry name" value="SDRFAMILY"/>
</dbReference>
<keyword evidence="2" id="KW-0560">Oxidoreductase</keyword>
<comment type="similarity">
    <text evidence="1">Belongs to the short-chain dehydrogenases/reductases (SDR) family.</text>
</comment>
<evidence type="ECO:0000256" key="1">
    <source>
        <dbReference type="ARBA" id="ARBA00006484"/>
    </source>
</evidence>
<dbReference type="InterPro" id="IPR002347">
    <property type="entry name" value="SDR_fam"/>
</dbReference>
<accession>A0ABV6LIH5</accession>
<dbReference type="PANTHER" id="PTHR42760">
    <property type="entry name" value="SHORT-CHAIN DEHYDROGENASES/REDUCTASES FAMILY MEMBER"/>
    <property type="match status" value="1"/>
</dbReference>
<dbReference type="CDD" id="cd05233">
    <property type="entry name" value="SDR_c"/>
    <property type="match status" value="1"/>
</dbReference>
<organism evidence="2 3">
    <name type="scientific">Pontibacillus salicampi</name>
    <dbReference type="NCBI Taxonomy" id="1449801"/>
    <lineage>
        <taxon>Bacteria</taxon>
        <taxon>Bacillati</taxon>
        <taxon>Bacillota</taxon>
        <taxon>Bacilli</taxon>
        <taxon>Bacillales</taxon>
        <taxon>Bacillaceae</taxon>
        <taxon>Pontibacillus</taxon>
    </lineage>
</organism>
<evidence type="ECO:0000313" key="2">
    <source>
        <dbReference type="EMBL" id="MFC0522186.1"/>
    </source>
</evidence>
<dbReference type="Pfam" id="PF13561">
    <property type="entry name" value="adh_short_C2"/>
    <property type="match status" value="1"/>
</dbReference>
<dbReference type="EC" id="1.1.1.-" evidence="2"/>
<proteinExistence type="inferred from homology"/>
<dbReference type="GO" id="GO:0016491">
    <property type="term" value="F:oxidoreductase activity"/>
    <property type="evidence" value="ECO:0007669"/>
    <property type="project" value="UniProtKB-KW"/>
</dbReference>
<dbReference type="SUPFAM" id="SSF51735">
    <property type="entry name" value="NAD(P)-binding Rossmann-fold domains"/>
    <property type="match status" value="1"/>
</dbReference>
<keyword evidence="3" id="KW-1185">Reference proteome</keyword>
<dbReference type="InterPro" id="IPR020904">
    <property type="entry name" value="Sc_DH/Rdtase_CS"/>
</dbReference>
<sequence length="249" mass="27946">MDFSKDIVLITGASNGIGKALAQAYADKGSHVILADHDSGNGEKLVQDLMETEENVQFIYCDVRNVDDIHSLFYTLDEQHILPTILINNAGVSHFKNIFEVTSSYWDNVLHTNLRSAFLFSQQLSIRWKNEGIHGRIVNMASTRAVMSEPESEAYAASKGGLLSLTHSLAISLSEYQIRVNSISPGWIQTVDYDKLRDIDHNQHPSKRVGHPDDVVRACFYLTDKENSFLTGENITVDGGMTRKMIYEH</sequence>
<gene>
    <name evidence="2" type="ORF">ACFFGV_01100</name>
</gene>
<dbReference type="RefSeq" id="WP_377344707.1">
    <property type="nucleotide sequence ID" value="NZ_JBHLTP010000002.1"/>
</dbReference>
<dbReference type="PROSITE" id="PS00061">
    <property type="entry name" value="ADH_SHORT"/>
    <property type="match status" value="1"/>
</dbReference>